<dbReference type="AlphaFoldDB" id="D7DK52"/>
<dbReference type="Pfam" id="PF21197">
    <property type="entry name" value="PgaA_barrel"/>
    <property type="match status" value="1"/>
</dbReference>
<keyword evidence="5" id="KW-1185">Reference proteome</keyword>
<dbReference type="InterPro" id="IPR049003">
    <property type="entry name" value="PgaA_barrel"/>
</dbReference>
<accession>D7DK52</accession>
<dbReference type="STRING" id="666681.M301_0049"/>
<dbReference type="Pfam" id="PF14559">
    <property type="entry name" value="TPR_19"/>
    <property type="match status" value="1"/>
</dbReference>
<dbReference type="EMBL" id="CP002056">
    <property type="protein sequence ID" value="ADI28437.1"/>
    <property type="molecule type" value="Genomic_DNA"/>
</dbReference>
<evidence type="ECO:0000259" key="3">
    <source>
        <dbReference type="Pfam" id="PF21197"/>
    </source>
</evidence>
<gene>
    <name evidence="4" type="ordered locus">M301_0049</name>
</gene>
<dbReference type="PROSITE" id="PS50005">
    <property type="entry name" value="TPR"/>
    <property type="match status" value="1"/>
</dbReference>
<evidence type="ECO:0000256" key="1">
    <source>
        <dbReference type="PROSITE-ProRule" id="PRU00339"/>
    </source>
</evidence>
<reference evidence="5" key="1">
    <citation type="submission" date="2010-05" db="EMBL/GenBank/DDBJ databases">
        <title>Complete sequence of Methylotenera sp. 301.</title>
        <authorList>
            <person name="Lucas S."/>
            <person name="Copeland A."/>
            <person name="Lapidus A."/>
            <person name="Cheng J.-F."/>
            <person name="Bruce D."/>
            <person name="Goodwin L."/>
            <person name="Pitluck S."/>
            <person name="Clum A."/>
            <person name="Land M."/>
            <person name="Hauser L."/>
            <person name="Kyrpides N."/>
            <person name="Ivanova N."/>
            <person name="Chistoservova L."/>
            <person name="Kalyuzhnaya M."/>
            <person name="Woyke T."/>
        </authorList>
    </citation>
    <scope>NUCLEOTIDE SEQUENCE [LARGE SCALE GENOMIC DNA]</scope>
    <source>
        <strain evidence="5">301</strain>
    </source>
</reference>
<dbReference type="InterPro" id="IPR011990">
    <property type="entry name" value="TPR-like_helical_dom_sf"/>
</dbReference>
<dbReference type="SUPFAM" id="SSF48452">
    <property type="entry name" value="TPR-like"/>
    <property type="match status" value="2"/>
</dbReference>
<name>D7DK52_METV0</name>
<sequence>MQYFKNIIHPITALVLLGATIDQSASAAETPSSQSSLGERRHAALQIARDGKYEIAIPAFATMVKEAPNDVGIKADYIVILTWAKKEQEALAVAADMDTKAIPSYCLSVLAKAARNTNQFATAIAYYEQLIARDPNKLDPLLGKVLTRIDAKQFTEAESELTKLRQQYSNNADVYRALSYYGQQSKQPVIVIDANTRLLALNHQDLEAARALIQATREAGAIPQALALAEQYPNAIDKSEIDKINNDSAAQYIAWGHYSPKNPAERFEDTDKALVKLDEACKCDWNKLDLNSGINKNLAFDRIVALRDRYRMQEVISLYEELLNAQIDPPAYVLNAVGDAYLYKRMPEEAIKVYSVSMQKDPDNNETKFSKFYTLVDLERFEEATALINDLSKNTSAYRQRPKNPIIRQDSNKLDADSKAFYVLAYGNDLDTAEQHFQALNNIGPMNNDVRMALGEIWRWRGWPEQAEQRFSEISGDYPDLLQAKVDLANTHLDLRDWQVAESEIKPLVKEYPENASVQALDRRWMLHNERQLTVDGFGSKSSGSTFGSRTQGLNAVLYSSPIDYNYRAFVSTQYDHATFPEGSGNVVYPGIGMEYTNRDWRLTGEISQASLSDIGITAAITADYRLNDYWSFAAALDANSTQMPLRGLKTGASGDLASASAVYRWSDLTSASAGFSYMNISDGNHREALNLQFDKRLITQPHYKLTTHLRVDASRNDKNDAIYFNPERDLDTSAVLDNEWILWRRYDRSFSHRLQLGAGDYWQKNFGSDLTWMMSYEQQFKWDDRFEIDYGITRSRHPYDGTNELSTQFFSRLNLLF</sequence>
<keyword evidence="2" id="KW-0732">Signal</keyword>
<dbReference type="RefSeq" id="WP_013146755.1">
    <property type="nucleotide sequence ID" value="NC_014207.1"/>
</dbReference>
<evidence type="ECO:0000256" key="2">
    <source>
        <dbReference type="SAM" id="SignalP"/>
    </source>
</evidence>
<feature type="domain" description="PgaA membrane beta barrel" evidence="3">
    <location>
        <begin position="528"/>
        <end position="809"/>
    </location>
</feature>
<reference evidence="4 5" key="2">
    <citation type="journal article" date="2011" name="J. Bacteriol.">
        <title>Genomes of three methylotrophs from a single niche uncover genetic and metabolic divergence of Methylophilaceae.</title>
        <authorList>
            <person name="Lapidus A."/>
            <person name="Clum A."/>
            <person name="Labutti K."/>
            <person name="Kaluzhnaya M.G."/>
            <person name="Lim S."/>
            <person name="Beck D.A."/>
            <person name="Glavina Del Rio T."/>
            <person name="Nolan M."/>
            <person name="Mavromatis K."/>
            <person name="Huntemann M."/>
            <person name="Lucas S."/>
            <person name="Lidstrom M.E."/>
            <person name="Ivanova N."/>
            <person name="Chistoserdova L."/>
        </authorList>
    </citation>
    <scope>NUCLEOTIDE SEQUENCE [LARGE SCALE GENOMIC DNA]</scope>
    <source>
        <strain evidence="4 5">301</strain>
    </source>
</reference>
<dbReference type="InterPro" id="IPR023870">
    <property type="entry name" value="PGA_export_porin_PgaA"/>
</dbReference>
<dbReference type="HOGENOM" id="CLU_018289_0_0_4"/>
<organism evidence="4 5">
    <name type="scientific">Methylotenera versatilis (strain 301)</name>
    <dbReference type="NCBI Taxonomy" id="666681"/>
    <lineage>
        <taxon>Bacteria</taxon>
        <taxon>Pseudomonadati</taxon>
        <taxon>Pseudomonadota</taxon>
        <taxon>Betaproteobacteria</taxon>
        <taxon>Nitrosomonadales</taxon>
        <taxon>Methylophilaceae</taxon>
        <taxon>Methylotenera</taxon>
    </lineage>
</organism>
<dbReference type="NCBIfam" id="TIGR03939">
    <property type="entry name" value="PGA_TPR_OMP"/>
    <property type="match status" value="1"/>
</dbReference>
<protein>
    <submittedName>
        <fullName evidence="4">Tetratricopeptide TPR_2 repeat protein</fullName>
    </submittedName>
</protein>
<evidence type="ECO:0000313" key="4">
    <source>
        <dbReference type="EMBL" id="ADI28437.1"/>
    </source>
</evidence>
<dbReference type="InterPro" id="IPR019734">
    <property type="entry name" value="TPR_rpt"/>
</dbReference>
<dbReference type="KEGG" id="meh:M301_0049"/>
<keyword evidence="1" id="KW-0802">TPR repeat</keyword>
<dbReference type="GO" id="GO:1901515">
    <property type="term" value="F:poly-beta-1,6-N-acetyl-D-glucosamine transmembrane transporter activity"/>
    <property type="evidence" value="ECO:0007669"/>
    <property type="project" value="InterPro"/>
</dbReference>
<dbReference type="Proteomes" id="UP000000383">
    <property type="component" value="Chromosome"/>
</dbReference>
<dbReference type="SMART" id="SM00028">
    <property type="entry name" value="TPR"/>
    <property type="match status" value="2"/>
</dbReference>
<feature type="signal peptide" evidence="2">
    <location>
        <begin position="1"/>
        <end position="27"/>
    </location>
</feature>
<proteinExistence type="predicted"/>
<feature type="repeat" description="TPR" evidence="1">
    <location>
        <begin position="331"/>
        <end position="364"/>
    </location>
</feature>
<evidence type="ECO:0000313" key="5">
    <source>
        <dbReference type="Proteomes" id="UP000000383"/>
    </source>
</evidence>
<dbReference type="eggNOG" id="COG0457">
    <property type="taxonomic scope" value="Bacteria"/>
</dbReference>
<dbReference type="Gene3D" id="1.25.40.10">
    <property type="entry name" value="Tetratricopeptide repeat domain"/>
    <property type="match status" value="3"/>
</dbReference>
<feature type="chain" id="PRO_5003094512" evidence="2">
    <location>
        <begin position="28"/>
        <end position="818"/>
    </location>
</feature>